<accession>A0A5S9X3B8</accession>
<dbReference type="SUPFAM" id="SSF55961">
    <property type="entry name" value="Bet v1-like"/>
    <property type="match status" value="2"/>
</dbReference>
<feature type="compositionally biased region" description="Low complexity" evidence="11">
    <location>
        <begin position="11"/>
        <end position="40"/>
    </location>
</feature>
<dbReference type="PROSITE" id="PS50071">
    <property type="entry name" value="HOMEOBOX_2"/>
    <property type="match status" value="1"/>
</dbReference>
<sequence length="725" mass="80070">MSQSNMVPVANNGDNNNDNENNNNNNNNGGTDNTNAGNDSGDQDFDSGNTSSGNHGEGLGNNQAPRHKKKKYNRHTQLQISEMEAFFRECPHPDDKQRYDLSAQLGLDPVQIKFWFQNKRTQNKNQQERFENSELRNLNNHLRSENQRLREAIHQALCPKCGGQTAIGEMTFEEHHLRILNARLTEEIKQLSVTAEKISRLTGIPVRSHPRVSPPNPPPNFEFGMGSKGNVGNHSRETTGPADANTKPIIMELAFGAMEELLVMAQVAEPLWMGGFNGTSLALNLDEYEKTFRTGLGPRLGGFRTEASRETALVAMCPTGIVEMLMQENLWSTMFAGIVGRARTHEQIMADAAGNFNGNLQIMSAEYQVLSPLVTTRESYFVRYCKQQGEGLWAVVDISIDHLLPNINLKCRRRPSGCLIQEMHSGYSKVTWVEHVEVDDAGSYSIFEKLICTGQAFAANRWVGTLVRQCERISSILSTDFQSVDSGDHITLTNHGKMSMLKIAERIARTFFAGMTNATGSTIFSGVEGEDIRVMTMKSVNDPGKPPGVIICAATSFWLPAPPNTVFDFLREATHRHNWDVLCNGEMMHKIAEITNGIDKRNCASLLRHGHTSKSKMMIVQETSTDPTASFVLYAPVDMTSMDITLHGGGDPDFVVILPSGFAIFPDGTGKPGGKEGGSLLTISFQMLVESGPEARLSVSSVATTENLIRTTVRRIKDLFPCQTA</sequence>
<dbReference type="Proteomes" id="UP000434276">
    <property type="component" value="Unassembled WGS sequence"/>
</dbReference>
<dbReference type="PANTHER" id="PTHR45654:SF93">
    <property type="entry name" value="HOMEOBOX-LEUCINE ZIPPER PROTEIN HDG2-RELATED"/>
    <property type="match status" value="1"/>
</dbReference>
<dbReference type="InterPro" id="IPR023393">
    <property type="entry name" value="START-like_dom_sf"/>
</dbReference>
<comment type="similarity">
    <text evidence="2">Belongs to the HD-ZIP homeobox family. Class IV subfamily.</text>
</comment>
<feature type="domain" description="Homeobox" evidence="12">
    <location>
        <begin position="66"/>
        <end position="126"/>
    </location>
</feature>
<gene>
    <name evidence="14" type="ORF">C24_LOCUS9510</name>
</gene>
<name>A0A5S9X3B8_ARATH</name>
<dbReference type="KEGG" id="ath:AT2G32370"/>
<dbReference type="GO" id="GO:0005634">
    <property type="term" value="C:nucleus"/>
    <property type="evidence" value="ECO:0007669"/>
    <property type="project" value="UniProtKB-SubCell"/>
</dbReference>
<dbReference type="CDD" id="cd00086">
    <property type="entry name" value="homeodomain"/>
    <property type="match status" value="1"/>
</dbReference>
<evidence type="ECO:0000313" key="15">
    <source>
        <dbReference type="Proteomes" id="UP000434276"/>
    </source>
</evidence>
<keyword evidence="6 9" id="KW-0371">Homeobox</keyword>
<keyword evidence="7" id="KW-0804">Transcription</keyword>
<keyword evidence="3" id="KW-0805">Transcription regulation</keyword>
<dbReference type="Pfam" id="PF01852">
    <property type="entry name" value="START"/>
    <property type="match status" value="1"/>
</dbReference>
<dbReference type="InterPro" id="IPR042160">
    <property type="entry name" value="HD-Zip_IV"/>
</dbReference>
<evidence type="ECO:0000256" key="6">
    <source>
        <dbReference type="ARBA" id="ARBA00023155"/>
    </source>
</evidence>
<proteinExistence type="inferred from homology"/>
<evidence type="ECO:0000256" key="10">
    <source>
        <dbReference type="RuleBase" id="RU000682"/>
    </source>
</evidence>
<dbReference type="GO" id="GO:0000981">
    <property type="term" value="F:DNA-binding transcription factor activity, RNA polymerase II-specific"/>
    <property type="evidence" value="ECO:0007669"/>
    <property type="project" value="InterPro"/>
</dbReference>
<dbReference type="FunFam" id="1.10.10.60:FF:000229">
    <property type="entry name" value="Homeobox-leucine zipper protein HDG1"/>
    <property type="match status" value="1"/>
</dbReference>
<keyword evidence="5 9" id="KW-0238">DNA-binding</keyword>
<dbReference type="Gene3D" id="1.10.10.60">
    <property type="entry name" value="Homeodomain-like"/>
    <property type="match status" value="1"/>
</dbReference>
<dbReference type="OMA" id="ANNRTNW"/>
<feature type="compositionally biased region" description="Basic residues" evidence="11">
    <location>
        <begin position="65"/>
        <end position="74"/>
    </location>
</feature>
<evidence type="ECO:0000256" key="2">
    <source>
        <dbReference type="ARBA" id="ARBA00006789"/>
    </source>
</evidence>
<evidence type="ECO:0000256" key="4">
    <source>
        <dbReference type="ARBA" id="ARBA00023054"/>
    </source>
</evidence>
<feature type="region of interest" description="Disordered" evidence="11">
    <location>
        <begin position="1"/>
        <end position="74"/>
    </location>
</feature>
<dbReference type="Gene3D" id="3.30.530.20">
    <property type="match status" value="1"/>
</dbReference>
<dbReference type="SUPFAM" id="SSF46689">
    <property type="entry name" value="Homeodomain-like"/>
    <property type="match status" value="1"/>
</dbReference>
<dbReference type="InterPro" id="IPR057993">
    <property type="entry name" value="HD-Zip_IV_C"/>
</dbReference>
<evidence type="ECO:0000256" key="1">
    <source>
        <dbReference type="ARBA" id="ARBA00004123"/>
    </source>
</evidence>
<dbReference type="InterPro" id="IPR002913">
    <property type="entry name" value="START_lipid-bd_dom"/>
</dbReference>
<dbReference type="AlphaFoldDB" id="A0A5S9X3B8"/>
<comment type="subcellular location">
    <subcellularLocation>
        <location evidence="1 9 10">Nucleus</location>
    </subcellularLocation>
</comment>
<evidence type="ECO:0000256" key="11">
    <source>
        <dbReference type="SAM" id="MobiDB-lite"/>
    </source>
</evidence>
<evidence type="ECO:0000256" key="8">
    <source>
        <dbReference type="ARBA" id="ARBA00023242"/>
    </source>
</evidence>
<dbReference type="GO" id="GO:0008289">
    <property type="term" value="F:lipid binding"/>
    <property type="evidence" value="ECO:0007669"/>
    <property type="project" value="InterPro"/>
</dbReference>
<dbReference type="Pfam" id="PF00046">
    <property type="entry name" value="Homeodomain"/>
    <property type="match status" value="1"/>
</dbReference>
<dbReference type="ExpressionAtlas" id="A0A5S9X3B8">
    <property type="expression patterns" value="baseline and differential"/>
</dbReference>
<dbReference type="OrthoDB" id="6159439at2759"/>
<dbReference type="SMART" id="SM00389">
    <property type="entry name" value="HOX"/>
    <property type="match status" value="1"/>
</dbReference>
<dbReference type="PANTHER" id="PTHR45654">
    <property type="entry name" value="HOMEOBOX-LEUCINE ZIPPER PROTEIN MERISTEM L1"/>
    <property type="match status" value="1"/>
</dbReference>
<evidence type="ECO:0000256" key="9">
    <source>
        <dbReference type="PROSITE-ProRule" id="PRU00108"/>
    </source>
</evidence>
<evidence type="ECO:0000259" key="12">
    <source>
        <dbReference type="PROSITE" id="PS50071"/>
    </source>
</evidence>
<dbReference type="SMART" id="SM00234">
    <property type="entry name" value="START"/>
    <property type="match status" value="1"/>
</dbReference>
<dbReference type="CDD" id="cd08875">
    <property type="entry name" value="START_ArGLABRA2_like"/>
    <property type="match status" value="1"/>
</dbReference>
<dbReference type="PROSITE" id="PS50848">
    <property type="entry name" value="START"/>
    <property type="match status" value="1"/>
</dbReference>
<feature type="DNA-binding region" description="Homeobox" evidence="9">
    <location>
        <begin position="68"/>
        <end position="127"/>
    </location>
</feature>
<evidence type="ECO:0000313" key="14">
    <source>
        <dbReference type="EMBL" id="CAA0374106.1"/>
    </source>
</evidence>
<dbReference type="Pfam" id="PF25797">
    <property type="entry name" value="PDF2_C"/>
    <property type="match status" value="1"/>
</dbReference>
<evidence type="ECO:0000259" key="13">
    <source>
        <dbReference type="PROSITE" id="PS50848"/>
    </source>
</evidence>
<evidence type="ECO:0000256" key="5">
    <source>
        <dbReference type="ARBA" id="ARBA00023125"/>
    </source>
</evidence>
<feature type="compositionally biased region" description="Polar residues" evidence="11">
    <location>
        <begin position="46"/>
        <end position="64"/>
    </location>
</feature>
<evidence type="ECO:0000256" key="7">
    <source>
        <dbReference type="ARBA" id="ARBA00023163"/>
    </source>
</evidence>
<protein>
    <submittedName>
        <fullName evidence="14">Uncharacterized protein</fullName>
    </submittedName>
</protein>
<feature type="domain" description="START" evidence="13">
    <location>
        <begin position="243"/>
        <end position="475"/>
    </location>
</feature>
<organism evidence="14 15">
    <name type="scientific">Arabidopsis thaliana</name>
    <name type="common">Mouse-ear cress</name>
    <dbReference type="NCBI Taxonomy" id="3702"/>
    <lineage>
        <taxon>Eukaryota</taxon>
        <taxon>Viridiplantae</taxon>
        <taxon>Streptophyta</taxon>
        <taxon>Embryophyta</taxon>
        <taxon>Tracheophyta</taxon>
        <taxon>Spermatophyta</taxon>
        <taxon>Magnoliopsida</taxon>
        <taxon>eudicotyledons</taxon>
        <taxon>Gunneridae</taxon>
        <taxon>Pentapetalae</taxon>
        <taxon>rosids</taxon>
        <taxon>malvids</taxon>
        <taxon>Brassicales</taxon>
        <taxon>Brassicaceae</taxon>
        <taxon>Camelineae</taxon>
        <taxon>Arabidopsis</taxon>
    </lineage>
</organism>
<dbReference type="EMBL" id="CACSHJ010000088">
    <property type="protein sequence ID" value="CAA0374106.1"/>
    <property type="molecule type" value="Genomic_DNA"/>
</dbReference>
<evidence type="ECO:0000256" key="3">
    <source>
        <dbReference type="ARBA" id="ARBA00023015"/>
    </source>
</evidence>
<keyword evidence="4" id="KW-0175">Coiled coil</keyword>
<dbReference type="InterPro" id="IPR001356">
    <property type="entry name" value="HD"/>
</dbReference>
<dbReference type="GO" id="GO:0003677">
    <property type="term" value="F:DNA binding"/>
    <property type="evidence" value="ECO:0007669"/>
    <property type="project" value="UniProtKB-UniRule"/>
</dbReference>
<dbReference type="InterPro" id="IPR017970">
    <property type="entry name" value="Homeobox_CS"/>
</dbReference>
<reference evidence="14 15" key="1">
    <citation type="submission" date="2019-12" db="EMBL/GenBank/DDBJ databases">
        <authorList>
            <person name="Jiao W.-B."/>
            <person name="Schneeberger K."/>
        </authorList>
    </citation>
    <scope>NUCLEOTIDE SEQUENCE [LARGE SCALE GENOMIC DNA]</scope>
    <source>
        <strain evidence="15">cv. C24</strain>
    </source>
</reference>
<keyword evidence="8 9" id="KW-0539">Nucleus</keyword>
<dbReference type="InterPro" id="IPR009057">
    <property type="entry name" value="Homeodomain-like_sf"/>
</dbReference>
<dbReference type="PROSITE" id="PS00027">
    <property type="entry name" value="HOMEOBOX_1"/>
    <property type="match status" value="1"/>
</dbReference>